<evidence type="ECO:0000313" key="1">
    <source>
        <dbReference type="EMBL" id="OIO19480.1"/>
    </source>
</evidence>
<organism evidence="1 2">
    <name type="scientific">Candidatus Magasanikbacteria bacterium CG1_02_32_51</name>
    <dbReference type="NCBI Taxonomy" id="1805238"/>
    <lineage>
        <taxon>Bacteria</taxon>
        <taxon>Candidatus Magasanikiibacteriota</taxon>
    </lineage>
</organism>
<gene>
    <name evidence="1" type="ORF">AUJ23_02030</name>
</gene>
<dbReference type="AlphaFoldDB" id="A0A1J4U6G4"/>
<dbReference type="STRING" id="1805238.AUJ23_02030"/>
<accession>A0A1J4U6G4</accession>
<dbReference type="Proteomes" id="UP000181941">
    <property type="component" value="Unassembled WGS sequence"/>
</dbReference>
<comment type="caution">
    <text evidence="1">The sequence shown here is derived from an EMBL/GenBank/DDBJ whole genome shotgun (WGS) entry which is preliminary data.</text>
</comment>
<protein>
    <submittedName>
        <fullName evidence="1">Uncharacterized protein</fullName>
    </submittedName>
</protein>
<sequence>MNFDLTKIKWTSKLSMVDALQALQLVKDCSKSELATLDVLSDEKRRKIIFDSLSEIEERKILPLDAILE</sequence>
<name>A0A1J4U6G4_9BACT</name>
<proteinExistence type="predicted"/>
<reference evidence="1 2" key="1">
    <citation type="journal article" date="2016" name="Environ. Microbiol.">
        <title>Genomic resolution of a cold subsurface aquifer community provides metabolic insights for novel microbes adapted to high CO concentrations.</title>
        <authorList>
            <person name="Probst A.J."/>
            <person name="Castelle C.J."/>
            <person name="Singh A."/>
            <person name="Brown C.T."/>
            <person name="Anantharaman K."/>
            <person name="Sharon I."/>
            <person name="Hug L.A."/>
            <person name="Burstein D."/>
            <person name="Emerson J.B."/>
            <person name="Thomas B.C."/>
            <person name="Banfield J.F."/>
        </authorList>
    </citation>
    <scope>NUCLEOTIDE SEQUENCE [LARGE SCALE GENOMIC DNA]</scope>
    <source>
        <strain evidence="1">CG1_02_32_51</strain>
    </source>
</reference>
<evidence type="ECO:0000313" key="2">
    <source>
        <dbReference type="Proteomes" id="UP000181941"/>
    </source>
</evidence>
<dbReference type="EMBL" id="MNVC01000020">
    <property type="protein sequence ID" value="OIO19480.1"/>
    <property type="molecule type" value="Genomic_DNA"/>
</dbReference>